<dbReference type="EMBL" id="JABMOJ010000473">
    <property type="protein sequence ID" value="NQV66185.1"/>
    <property type="molecule type" value="Genomic_DNA"/>
</dbReference>
<evidence type="ECO:0000259" key="1">
    <source>
        <dbReference type="Pfam" id="PF00583"/>
    </source>
</evidence>
<comment type="caution">
    <text evidence="2">The sequence shown here is derived from an EMBL/GenBank/DDBJ whole genome shotgun (WGS) entry which is preliminary data.</text>
</comment>
<dbReference type="InterPro" id="IPR000182">
    <property type="entry name" value="GNAT_dom"/>
</dbReference>
<sequence length="111" mass="11801">MLGRKPSVPTVIFQAYSAAYRDRCLAIFAANCPGYFAPNERSDYISFLDAPTPGYELCLIDGIVVGAFGLTGDAAVRNLNWVMLAPQSRGRGLGAALMARVVSQAQDAAVT</sequence>
<evidence type="ECO:0000313" key="2">
    <source>
        <dbReference type="EMBL" id="NQV66185.1"/>
    </source>
</evidence>
<proteinExistence type="predicted"/>
<accession>A0A972VXN4</accession>
<dbReference type="Pfam" id="PF00583">
    <property type="entry name" value="Acetyltransf_1"/>
    <property type="match status" value="1"/>
</dbReference>
<dbReference type="SUPFAM" id="SSF55729">
    <property type="entry name" value="Acyl-CoA N-acyltransferases (Nat)"/>
    <property type="match status" value="1"/>
</dbReference>
<gene>
    <name evidence="2" type="ORF">HQ497_12560</name>
</gene>
<feature type="domain" description="N-acetyltransferase" evidence="1">
    <location>
        <begin position="28"/>
        <end position="108"/>
    </location>
</feature>
<reference evidence="2" key="1">
    <citation type="submission" date="2020-05" db="EMBL/GenBank/DDBJ databases">
        <title>Sulfur intermediates as new biogeochemical hubs in an aquatic model microbial ecosystem.</title>
        <authorList>
            <person name="Vigneron A."/>
        </authorList>
    </citation>
    <scope>NUCLEOTIDE SEQUENCE</scope>
    <source>
        <strain evidence="2">Bin.250</strain>
    </source>
</reference>
<name>A0A972VXN4_9GAMM</name>
<dbReference type="InterPro" id="IPR016181">
    <property type="entry name" value="Acyl_CoA_acyltransferase"/>
</dbReference>
<evidence type="ECO:0000313" key="3">
    <source>
        <dbReference type="Proteomes" id="UP000754644"/>
    </source>
</evidence>
<feature type="non-terminal residue" evidence="2">
    <location>
        <position position="111"/>
    </location>
</feature>
<dbReference type="Gene3D" id="3.40.630.30">
    <property type="match status" value="1"/>
</dbReference>
<organism evidence="2 3">
    <name type="scientific">SAR86 cluster bacterium</name>
    <dbReference type="NCBI Taxonomy" id="2030880"/>
    <lineage>
        <taxon>Bacteria</taxon>
        <taxon>Pseudomonadati</taxon>
        <taxon>Pseudomonadota</taxon>
        <taxon>Gammaproteobacteria</taxon>
        <taxon>SAR86 cluster</taxon>
    </lineage>
</organism>
<dbReference type="AlphaFoldDB" id="A0A972VXN4"/>
<dbReference type="CDD" id="cd04301">
    <property type="entry name" value="NAT_SF"/>
    <property type="match status" value="1"/>
</dbReference>
<protein>
    <submittedName>
        <fullName evidence="2">GNAT family N-acetyltransferase</fullName>
    </submittedName>
</protein>
<dbReference type="GO" id="GO:0016747">
    <property type="term" value="F:acyltransferase activity, transferring groups other than amino-acyl groups"/>
    <property type="evidence" value="ECO:0007669"/>
    <property type="project" value="InterPro"/>
</dbReference>
<dbReference type="Proteomes" id="UP000754644">
    <property type="component" value="Unassembled WGS sequence"/>
</dbReference>